<keyword evidence="1" id="KW-0175">Coiled coil</keyword>
<feature type="region of interest" description="Disordered" evidence="2">
    <location>
        <begin position="87"/>
        <end position="120"/>
    </location>
</feature>
<sequence>MEPFEMSLAEELNEVKKKLESLRLDKERTEKMLKERDRVLDVQMKELESRGKIQKNLEIEVDRLYRLNKLKSYCMRICPIRTLREKEREKKDREVAQLEEQKSADAEESKDELVSECSNSGTPQLAWKLRFFLWFSNFGSV</sequence>
<evidence type="ECO:0000256" key="2">
    <source>
        <dbReference type="SAM" id="MobiDB-lite"/>
    </source>
</evidence>
<feature type="coiled-coil region" evidence="1">
    <location>
        <begin position="5"/>
        <end position="32"/>
    </location>
</feature>
<protein>
    <submittedName>
        <fullName evidence="3">Uncharacterized protein</fullName>
    </submittedName>
</protein>
<dbReference type="EMBL" id="JAAARO010000005">
    <property type="protein sequence ID" value="KAF5747682.1"/>
    <property type="molecule type" value="Genomic_DNA"/>
</dbReference>
<evidence type="ECO:0000313" key="3">
    <source>
        <dbReference type="EMBL" id="KAF5747682.1"/>
    </source>
</evidence>
<evidence type="ECO:0000256" key="1">
    <source>
        <dbReference type="SAM" id="Coils"/>
    </source>
</evidence>
<dbReference type="FunCoup" id="A0A7J7DMT4">
    <property type="interactions" value="265"/>
</dbReference>
<evidence type="ECO:0000313" key="4">
    <source>
        <dbReference type="Proteomes" id="UP000593562"/>
    </source>
</evidence>
<dbReference type="PANTHER" id="PTHR36790">
    <property type="entry name" value="MYELIN TRANSCRIPTION FACTOR"/>
    <property type="match status" value="1"/>
</dbReference>
<dbReference type="Proteomes" id="UP000593562">
    <property type="component" value="Unassembled WGS sequence"/>
</dbReference>
<organism evidence="3 4">
    <name type="scientific">Tripterygium wilfordii</name>
    <name type="common">Thunder God vine</name>
    <dbReference type="NCBI Taxonomy" id="458696"/>
    <lineage>
        <taxon>Eukaryota</taxon>
        <taxon>Viridiplantae</taxon>
        <taxon>Streptophyta</taxon>
        <taxon>Embryophyta</taxon>
        <taxon>Tracheophyta</taxon>
        <taxon>Spermatophyta</taxon>
        <taxon>Magnoliopsida</taxon>
        <taxon>eudicotyledons</taxon>
        <taxon>Gunneridae</taxon>
        <taxon>Pentapetalae</taxon>
        <taxon>rosids</taxon>
        <taxon>fabids</taxon>
        <taxon>Celastrales</taxon>
        <taxon>Celastraceae</taxon>
        <taxon>Tripterygium</taxon>
    </lineage>
</organism>
<name>A0A7J7DMT4_TRIWF</name>
<comment type="caution">
    <text evidence="3">The sequence shown here is derived from an EMBL/GenBank/DDBJ whole genome shotgun (WGS) entry which is preliminary data.</text>
</comment>
<reference evidence="3 4" key="1">
    <citation type="journal article" date="2020" name="Nat. Commun.">
        <title>Genome of Tripterygium wilfordii and identification of cytochrome P450 involved in triptolide biosynthesis.</title>
        <authorList>
            <person name="Tu L."/>
            <person name="Su P."/>
            <person name="Zhang Z."/>
            <person name="Gao L."/>
            <person name="Wang J."/>
            <person name="Hu T."/>
            <person name="Zhou J."/>
            <person name="Zhang Y."/>
            <person name="Zhao Y."/>
            <person name="Liu Y."/>
            <person name="Song Y."/>
            <person name="Tong Y."/>
            <person name="Lu Y."/>
            <person name="Yang J."/>
            <person name="Xu C."/>
            <person name="Jia M."/>
            <person name="Peters R.J."/>
            <person name="Huang L."/>
            <person name="Gao W."/>
        </authorList>
    </citation>
    <scope>NUCLEOTIDE SEQUENCE [LARGE SCALE GENOMIC DNA]</scope>
    <source>
        <strain evidence="4">cv. XIE 37</strain>
        <tissue evidence="3">Leaf</tissue>
    </source>
</reference>
<keyword evidence="4" id="KW-1185">Reference proteome</keyword>
<accession>A0A7J7DMT4</accession>
<dbReference type="InParanoid" id="A0A7J7DMT4"/>
<proteinExistence type="predicted"/>
<feature type="compositionally biased region" description="Basic and acidic residues" evidence="2">
    <location>
        <begin position="87"/>
        <end position="113"/>
    </location>
</feature>
<gene>
    <name evidence="3" type="ORF">HS088_TW05G00409</name>
</gene>
<dbReference type="OrthoDB" id="982181at2759"/>
<dbReference type="PANTHER" id="PTHR36790:SF1">
    <property type="entry name" value="MYELIN TRANSCRIPTION FACTOR"/>
    <property type="match status" value="1"/>
</dbReference>
<dbReference type="AlphaFoldDB" id="A0A7J7DMT4"/>